<proteinExistence type="predicted"/>
<evidence type="ECO:0000313" key="9">
    <source>
        <dbReference type="EMBL" id="CRZ10376.1"/>
    </source>
</evidence>
<dbReference type="SUPFAM" id="SSF49785">
    <property type="entry name" value="Galactose-binding domain-like"/>
    <property type="match status" value="1"/>
</dbReference>
<evidence type="ECO:0000256" key="6">
    <source>
        <dbReference type="SAM" id="Phobius"/>
    </source>
</evidence>
<feature type="transmembrane region" description="Helical" evidence="6">
    <location>
        <begin position="452"/>
        <end position="473"/>
    </location>
</feature>
<dbReference type="Pfam" id="PF07738">
    <property type="entry name" value="Sad1_UNC"/>
    <property type="match status" value="1"/>
</dbReference>
<evidence type="ECO:0000259" key="8">
    <source>
        <dbReference type="PROSITE" id="PS51469"/>
    </source>
</evidence>
<dbReference type="Gene3D" id="2.60.120.260">
    <property type="entry name" value="Galactose-binding domain-like"/>
    <property type="match status" value="1"/>
</dbReference>
<keyword evidence="3 6" id="KW-1133">Transmembrane helix</keyword>
<evidence type="ECO:0000256" key="2">
    <source>
        <dbReference type="ARBA" id="ARBA00022692"/>
    </source>
</evidence>
<feature type="compositionally biased region" description="Polar residues" evidence="5">
    <location>
        <begin position="279"/>
        <end position="315"/>
    </location>
</feature>
<keyword evidence="2 6" id="KW-0812">Transmembrane</keyword>
<keyword evidence="4 6" id="KW-0472">Membrane</keyword>
<dbReference type="AlphaFoldDB" id="A0A0H5R9C6"/>
<feature type="region of interest" description="Disordered" evidence="5">
    <location>
        <begin position="254"/>
        <end position="343"/>
    </location>
</feature>
<dbReference type="GO" id="GO:0016020">
    <property type="term" value="C:membrane"/>
    <property type="evidence" value="ECO:0007669"/>
    <property type="project" value="InterPro"/>
</dbReference>
<dbReference type="PANTHER" id="PTHR12953:SF0">
    <property type="entry name" value="SUN DOMAIN-CONTAINING OSSIFICATION FACTOR"/>
    <property type="match status" value="1"/>
</dbReference>
<dbReference type="PROSITE" id="PS51469">
    <property type="entry name" value="SUN"/>
    <property type="match status" value="1"/>
</dbReference>
<protein>
    <recommendedName>
        <fullName evidence="8">SUN domain-containing protein</fullName>
    </recommendedName>
</protein>
<dbReference type="InterPro" id="IPR012919">
    <property type="entry name" value="SUN_dom"/>
</dbReference>
<dbReference type="PANTHER" id="PTHR12953">
    <property type="entry name" value="MEMBRANE PROTEIN CH1 RELATED"/>
    <property type="match status" value="1"/>
</dbReference>
<keyword evidence="7" id="KW-0732">Signal</keyword>
<feature type="chain" id="PRO_5005223889" description="SUN domain-containing protein" evidence="7">
    <location>
        <begin position="22"/>
        <end position="576"/>
    </location>
</feature>
<evidence type="ECO:0000256" key="7">
    <source>
        <dbReference type="SAM" id="SignalP"/>
    </source>
</evidence>
<reference evidence="9" key="1">
    <citation type="submission" date="2015-04" db="EMBL/GenBank/DDBJ databases">
        <title>The genome sequence of the plant pathogenic Rhizarian Plasmodiophora brassicae reveals insights in its biotrophic life cycle and the origin of chitin synthesis.</title>
        <authorList>
            <person name="Schwelm A."/>
            <person name="Fogelqvist J."/>
            <person name="Knaust A."/>
            <person name="Julke S."/>
            <person name="Lilja T."/>
            <person name="Dhandapani V."/>
            <person name="Bonilla-Rosso G."/>
            <person name="Karlsson M."/>
            <person name="Shevchenko A."/>
            <person name="Choi S.R."/>
            <person name="Kim H.G."/>
            <person name="Park J.Y."/>
            <person name="Lim Y.P."/>
            <person name="Ludwig-Muller J."/>
            <person name="Dixelius C."/>
        </authorList>
    </citation>
    <scope>NUCLEOTIDE SEQUENCE</scope>
    <source>
        <tissue evidence="9">Potato root galls</tissue>
    </source>
</reference>
<dbReference type="InterPro" id="IPR045120">
    <property type="entry name" value="Suco/Slp1-like"/>
</dbReference>
<comment type="subcellular location">
    <subcellularLocation>
        <location evidence="1">Endomembrane system</location>
    </subcellularLocation>
</comment>
<dbReference type="EMBL" id="HACM01009934">
    <property type="protein sequence ID" value="CRZ10376.1"/>
    <property type="molecule type" value="Transcribed_RNA"/>
</dbReference>
<accession>A0A0H5R9C6</accession>
<dbReference type="InterPro" id="IPR008979">
    <property type="entry name" value="Galactose-bd-like_sf"/>
</dbReference>
<evidence type="ECO:0000256" key="5">
    <source>
        <dbReference type="SAM" id="MobiDB-lite"/>
    </source>
</evidence>
<dbReference type="GO" id="GO:0012505">
    <property type="term" value="C:endomembrane system"/>
    <property type="evidence" value="ECO:0007669"/>
    <property type="project" value="UniProtKB-SubCell"/>
</dbReference>
<feature type="signal peptide" evidence="7">
    <location>
        <begin position="1"/>
        <end position="21"/>
    </location>
</feature>
<dbReference type="GO" id="GO:0034975">
    <property type="term" value="P:protein folding in endoplasmic reticulum"/>
    <property type="evidence" value="ECO:0007669"/>
    <property type="project" value="TreeGrafter"/>
</dbReference>
<dbReference type="GO" id="GO:0005737">
    <property type="term" value="C:cytoplasm"/>
    <property type="evidence" value="ECO:0007669"/>
    <property type="project" value="TreeGrafter"/>
</dbReference>
<evidence type="ECO:0000256" key="4">
    <source>
        <dbReference type="ARBA" id="ARBA00023136"/>
    </source>
</evidence>
<evidence type="ECO:0000256" key="1">
    <source>
        <dbReference type="ARBA" id="ARBA00004308"/>
    </source>
</evidence>
<feature type="compositionally biased region" description="Polar residues" evidence="5">
    <location>
        <begin position="329"/>
        <end position="343"/>
    </location>
</feature>
<name>A0A0H5R9C6_9EUKA</name>
<evidence type="ECO:0000256" key="3">
    <source>
        <dbReference type="ARBA" id="ARBA00022989"/>
    </source>
</evidence>
<feature type="domain" description="SUN" evidence="8">
    <location>
        <begin position="55"/>
        <end position="228"/>
    </location>
</feature>
<sequence length="576" mass="63539">MTARELIVVLALAVSISQCWGVDPFTCPVLSPFDRPTSDQRSARTLEIRHPRIMRTVAVVDTHSESPQINVPSVAASGPCDLQGIKKKFNFAAYSAGAQVLASSPGLKGADKTLLTDADKYMSSACSLQSKWFVVQLSEDIEVEAVCLTNLEHYSSGVEHFQVLGSDKFPTPEWILLGYFRADNTMSEQTFCIHRQVVVRYLKVRLLSHYGSEQYCTLNSLKVYGSRLLETLGRALDQTLKEAKQAMDELAAEDLNFDPRESTNAAKEPSSIVSKRETNANPFSSDIAHQNGSQPTHTHSNPSNPDVKSDSSAQQGKRRDEITVDPSPHFSTEAASANAASPSVQLVRENTALQENIITKLTNRIKDLEINQTLSTRAIERLSQSLSNTVEKLETAVLSMDAGLLARHKSVQVLLTSAVDATNASTITILLLRQQLSALNIAYDNAEMTLRMLRFALAVAVVVICTGVAAALFRTGSAVHVQMPLQSRSASSLHRRRRRQRSSRVLSMQSLDIVDEPDSNVDVERNVPDRPTPFNHIRSISDDTFNYATPRVLRQQSSPFLSSNKFDALLGQHDNY</sequence>
<organism evidence="9">
    <name type="scientific">Spongospora subterranea</name>
    <dbReference type="NCBI Taxonomy" id="70186"/>
    <lineage>
        <taxon>Eukaryota</taxon>
        <taxon>Sar</taxon>
        <taxon>Rhizaria</taxon>
        <taxon>Endomyxa</taxon>
        <taxon>Phytomyxea</taxon>
        <taxon>Plasmodiophorida</taxon>
        <taxon>Plasmodiophoridae</taxon>
        <taxon>Spongospora</taxon>
    </lineage>
</organism>